<dbReference type="Pfam" id="PF13622">
    <property type="entry name" value="4HBT_3"/>
    <property type="match status" value="1"/>
</dbReference>
<name>A0A9W6L7E9_9PSEU</name>
<dbReference type="Gene3D" id="2.40.160.210">
    <property type="entry name" value="Acyl-CoA thioesterase, double hotdog domain"/>
    <property type="match status" value="1"/>
</dbReference>
<dbReference type="InterPro" id="IPR049449">
    <property type="entry name" value="TesB_ACOT8-like_N"/>
</dbReference>
<evidence type="ECO:0000313" key="3">
    <source>
        <dbReference type="EMBL" id="GLL15032.1"/>
    </source>
</evidence>
<evidence type="ECO:0000259" key="1">
    <source>
        <dbReference type="Pfam" id="PF13622"/>
    </source>
</evidence>
<dbReference type="InterPro" id="IPR052389">
    <property type="entry name" value="Sec_Metab_Biosynth-Assoc"/>
</dbReference>
<organism evidence="3 4">
    <name type="scientific">Pseudonocardia halophobica</name>
    <dbReference type="NCBI Taxonomy" id="29401"/>
    <lineage>
        <taxon>Bacteria</taxon>
        <taxon>Bacillati</taxon>
        <taxon>Actinomycetota</taxon>
        <taxon>Actinomycetes</taxon>
        <taxon>Pseudonocardiales</taxon>
        <taxon>Pseudonocardiaceae</taxon>
        <taxon>Pseudonocardia</taxon>
    </lineage>
</organism>
<dbReference type="Proteomes" id="UP001143463">
    <property type="component" value="Unassembled WGS sequence"/>
</dbReference>
<dbReference type="RefSeq" id="WP_037052981.1">
    <property type="nucleotide sequence ID" value="NZ_BAAAUZ010000041.1"/>
</dbReference>
<dbReference type="PANTHER" id="PTHR38110">
    <property type="entry name" value="CHROMOSOME 23, WHOLE GENOME SHOTGUN SEQUENCE"/>
    <property type="match status" value="1"/>
</dbReference>
<dbReference type="Pfam" id="PF20789">
    <property type="entry name" value="4HBT_3C"/>
    <property type="match status" value="1"/>
</dbReference>
<evidence type="ECO:0000313" key="4">
    <source>
        <dbReference type="Proteomes" id="UP001143463"/>
    </source>
</evidence>
<accession>A0A9W6L7E9</accession>
<dbReference type="InterPro" id="IPR049450">
    <property type="entry name" value="ACOT8-like_C"/>
</dbReference>
<dbReference type="EMBL" id="BSFQ01000040">
    <property type="protein sequence ID" value="GLL15032.1"/>
    <property type="molecule type" value="Genomic_DNA"/>
</dbReference>
<evidence type="ECO:0000259" key="2">
    <source>
        <dbReference type="Pfam" id="PF20789"/>
    </source>
</evidence>
<dbReference type="PANTHER" id="PTHR38110:SF1">
    <property type="entry name" value="THIOESTERASE DOMAIN-CONTAINING PROTEIN"/>
    <property type="match status" value="1"/>
</dbReference>
<feature type="domain" description="Acyl-CoA thioesterase-like N-terminal HotDog" evidence="1">
    <location>
        <begin position="35"/>
        <end position="119"/>
    </location>
</feature>
<proteinExistence type="predicted"/>
<keyword evidence="4" id="KW-1185">Reference proteome</keyword>
<reference evidence="3" key="1">
    <citation type="journal article" date="2014" name="Int. J. Syst. Evol. Microbiol.">
        <title>Complete genome sequence of Corynebacterium casei LMG S-19264T (=DSM 44701T), isolated from a smear-ripened cheese.</title>
        <authorList>
            <consortium name="US DOE Joint Genome Institute (JGI-PGF)"/>
            <person name="Walter F."/>
            <person name="Albersmeier A."/>
            <person name="Kalinowski J."/>
            <person name="Ruckert C."/>
        </authorList>
    </citation>
    <scope>NUCLEOTIDE SEQUENCE</scope>
    <source>
        <strain evidence="3">VKM Ac-1069</strain>
    </source>
</reference>
<gene>
    <name evidence="3" type="ORF">GCM10017577_61810</name>
</gene>
<reference evidence="3" key="2">
    <citation type="submission" date="2023-01" db="EMBL/GenBank/DDBJ databases">
        <authorList>
            <person name="Sun Q."/>
            <person name="Evtushenko L."/>
        </authorList>
    </citation>
    <scope>NUCLEOTIDE SEQUENCE</scope>
    <source>
        <strain evidence="3">VKM Ac-1069</strain>
    </source>
</reference>
<protein>
    <submittedName>
        <fullName evidence="3">Aromatic compound degradation protein PaaI</fullName>
    </submittedName>
</protein>
<comment type="caution">
    <text evidence="3">The sequence shown here is derived from an EMBL/GenBank/DDBJ whole genome shotgun (WGS) entry which is preliminary data.</text>
</comment>
<sequence>MAPTDVTVDRPFAASTVLTDEGGGRFTAELGTLFSIGGKAHGGLLMVLLTKAAIARLNAEHGGDTELDPVVVGTEFLRAPELGTVELETDVLKLGRQASVAAARMTQNGRLLLSATVTAGALPDADPSWLAESPMPLEPPADAIDFVPDVRTPGEGLAAATEARYDPATMAFLRKETADPVVRGWMRPRGEDPDPLFALLAGDALPPTVFNRGGGRGWAPTVQLTAMLRARPAPGWLALESRSQMIAGTWFDEDCTVRDATGRVVCQARQLALSPLPRR</sequence>
<dbReference type="SUPFAM" id="SSF54637">
    <property type="entry name" value="Thioesterase/thiol ester dehydrase-isomerase"/>
    <property type="match status" value="2"/>
</dbReference>
<feature type="domain" description="Acyl-CoA thioesterase-like C-terminal" evidence="2">
    <location>
        <begin position="151"/>
        <end position="273"/>
    </location>
</feature>
<dbReference type="InterPro" id="IPR029069">
    <property type="entry name" value="HotDog_dom_sf"/>
</dbReference>
<dbReference type="AlphaFoldDB" id="A0A9W6L7E9"/>
<dbReference type="InterPro" id="IPR042171">
    <property type="entry name" value="Acyl-CoA_hotdog"/>
</dbReference>